<comment type="function">
    <text evidence="5 6">Cell division protein that is involved in the assembly of the Z ring. May serve as a membrane anchor for the Z ring.</text>
</comment>
<dbReference type="HAMAP" id="MF_02033">
    <property type="entry name" value="FtsA"/>
    <property type="match status" value="1"/>
</dbReference>
<proteinExistence type="inferred from homology"/>
<dbReference type="FunFam" id="3.30.1490.110:FF:000001">
    <property type="entry name" value="Cell division protein FtsA"/>
    <property type="match status" value="1"/>
</dbReference>
<dbReference type="SMART" id="SM00842">
    <property type="entry name" value="FtsA"/>
    <property type="match status" value="1"/>
</dbReference>
<dbReference type="InterPro" id="IPR020823">
    <property type="entry name" value="Cell_div_FtsA"/>
</dbReference>
<dbReference type="NCBIfam" id="NF007009">
    <property type="entry name" value="PRK09472.1"/>
    <property type="match status" value="1"/>
</dbReference>
<dbReference type="InterPro" id="IPR043129">
    <property type="entry name" value="ATPase_NBD"/>
</dbReference>
<dbReference type="PANTHER" id="PTHR32432:SF4">
    <property type="entry name" value="CELL DIVISION PROTEIN FTSA"/>
    <property type="match status" value="1"/>
</dbReference>
<accession>A0A0M4HE36</accession>
<dbReference type="Gene3D" id="3.30.1490.110">
    <property type="match status" value="1"/>
</dbReference>
<sequence>MIISTNKKLVVGLEVGTTKVVTLVGEISIDSKIKIVGIGICKSKGIEQGRINNLDSVVSCIQKSIYQAETMANCNITSVYLSLSSKYINCQNEIGIVPISEDEVTKEDIENVIHTAKSVKILNEHHILHVIPQEYSIDQQSGIKNPIGLSGIRMQVRVHLITCHQNIAKNIIKAVETCNIKVDQVIFAGLASSKSVLSKEERKLGVCMIDIGGGTIDFTTYIDGFIQDSQVIPYAGNIVTKDISYAFNTSYSDSEIIKINYESALKTNIESLNNIELSEEHQNLFQNIQFGTVSEVIESRYNELLTLINNRIIYVQKKLYKEGRKNQLSSGIVLTGGASTISLISKCAEKIFKNKIRIAKPANISGLTENINKPHYSTVVGLLHYGKEFYLQSQNIKKESSFIEKWFKHINNWFKKEF</sequence>
<comment type="subcellular location">
    <subcellularLocation>
        <location evidence="5">Cell membrane</location>
        <topology evidence="5">Peripheral membrane protein</topology>
        <orientation evidence="5">Cytoplasmic side</orientation>
    </subcellularLocation>
    <text evidence="5">Localizes to the Z ring in an FtsZ-dependent manner. Targeted to the membrane through a conserved C-terminal amphipathic helix.</text>
</comment>
<dbReference type="KEGG" id="baph:IX46_01115"/>
<evidence type="ECO:0000256" key="3">
    <source>
        <dbReference type="ARBA" id="ARBA00023136"/>
    </source>
</evidence>
<dbReference type="Pfam" id="PF02491">
    <property type="entry name" value="SHS2_FTSA"/>
    <property type="match status" value="1"/>
</dbReference>
<reference evidence="8 9" key="1">
    <citation type="journal article" date="2015" name="J Genomics">
        <title>Whole Genome Sequence of the Soybean Aphid Endosymbiont Buchnera aphidicola and Genetic Differentiation among Biotype-Specific Strains.</title>
        <authorList>
            <person name="Cassone B.J."/>
            <person name="Wenger J.A."/>
            <person name="Michel A.P."/>
        </authorList>
    </citation>
    <scope>NUCLEOTIDE SEQUENCE [LARGE SCALE GENOMIC DNA]</scope>
    <source>
        <strain evidence="8 9">BAg</strain>
    </source>
</reference>
<dbReference type="NCBIfam" id="TIGR01174">
    <property type="entry name" value="ftsA"/>
    <property type="match status" value="1"/>
</dbReference>
<dbReference type="EMBL" id="CP009253">
    <property type="protein sequence ID" value="ALD15173.1"/>
    <property type="molecule type" value="Genomic_DNA"/>
</dbReference>
<dbReference type="GO" id="GO:0032153">
    <property type="term" value="C:cell division site"/>
    <property type="evidence" value="ECO:0007669"/>
    <property type="project" value="UniProtKB-UniRule"/>
</dbReference>
<dbReference type="RefSeq" id="WP_053940181.1">
    <property type="nucleotide sequence ID" value="NZ_CP009253.1"/>
</dbReference>
<keyword evidence="2 5" id="KW-0132">Cell division</keyword>
<dbReference type="InterPro" id="IPR050696">
    <property type="entry name" value="FtsA/MreB"/>
</dbReference>
<dbReference type="CDD" id="cd24048">
    <property type="entry name" value="ASKHA_NBD_FtsA"/>
    <property type="match status" value="1"/>
</dbReference>
<gene>
    <name evidence="5 8" type="primary">ftsA</name>
    <name evidence="8" type="ORF">IX46_01115</name>
</gene>
<comment type="subunit">
    <text evidence="5">Self-interacts. Interacts with FtsZ.</text>
</comment>
<dbReference type="GO" id="GO:0043093">
    <property type="term" value="P:FtsZ-dependent cytokinesis"/>
    <property type="evidence" value="ECO:0007669"/>
    <property type="project" value="UniProtKB-UniRule"/>
</dbReference>
<dbReference type="Pfam" id="PF14450">
    <property type="entry name" value="FtsA"/>
    <property type="match status" value="1"/>
</dbReference>
<dbReference type="PIRSF" id="PIRSF003101">
    <property type="entry name" value="FtsA"/>
    <property type="match status" value="1"/>
</dbReference>
<evidence type="ECO:0000256" key="6">
    <source>
        <dbReference type="PIRNR" id="PIRNR003101"/>
    </source>
</evidence>
<keyword evidence="3 5" id="KW-0472">Membrane</keyword>
<dbReference type="PATRIC" id="fig|1265350.3.peg.209"/>
<dbReference type="STRING" id="1265350.IX46_01115"/>
<dbReference type="Proteomes" id="UP000066321">
    <property type="component" value="Chromosome"/>
</dbReference>
<protein>
    <recommendedName>
        <fullName evidence="5 6">Cell division protein FtsA</fullName>
    </recommendedName>
</protein>
<comment type="similarity">
    <text evidence="5 6">Belongs to the FtsA/MreB family.</text>
</comment>
<dbReference type="InterPro" id="IPR003494">
    <property type="entry name" value="SHS2_FtsA"/>
</dbReference>
<evidence type="ECO:0000313" key="8">
    <source>
        <dbReference type="EMBL" id="ALD15173.1"/>
    </source>
</evidence>
<evidence type="ECO:0000313" key="9">
    <source>
        <dbReference type="Proteomes" id="UP000066321"/>
    </source>
</evidence>
<evidence type="ECO:0000256" key="5">
    <source>
        <dbReference type="HAMAP-Rule" id="MF_02033"/>
    </source>
</evidence>
<evidence type="ECO:0000256" key="4">
    <source>
        <dbReference type="ARBA" id="ARBA00023306"/>
    </source>
</evidence>
<dbReference type="AlphaFoldDB" id="A0A0M4HE36"/>
<dbReference type="Gene3D" id="3.30.420.40">
    <property type="match status" value="1"/>
</dbReference>
<dbReference type="SUPFAM" id="SSF53067">
    <property type="entry name" value="Actin-like ATPase domain"/>
    <property type="match status" value="2"/>
</dbReference>
<feature type="domain" description="SHS2" evidence="7">
    <location>
        <begin position="10"/>
        <end position="196"/>
    </location>
</feature>
<dbReference type="OrthoDB" id="9810567at2"/>
<evidence type="ECO:0000256" key="1">
    <source>
        <dbReference type="ARBA" id="ARBA00022475"/>
    </source>
</evidence>
<evidence type="ECO:0000259" key="7">
    <source>
        <dbReference type="SMART" id="SM00842"/>
    </source>
</evidence>
<dbReference type="PANTHER" id="PTHR32432">
    <property type="entry name" value="CELL DIVISION PROTEIN FTSA-RELATED"/>
    <property type="match status" value="1"/>
</dbReference>
<keyword evidence="4 5" id="KW-0131">Cell cycle</keyword>
<name>A0A0M4HE36_9GAMM</name>
<keyword evidence="1 5" id="KW-1003">Cell membrane</keyword>
<dbReference type="GO" id="GO:0009898">
    <property type="term" value="C:cytoplasmic side of plasma membrane"/>
    <property type="evidence" value="ECO:0007669"/>
    <property type="project" value="UniProtKB-UniRule"/>
</dbReference>
<evidence type="ECO:0000256" key="2">
    <source>
        <dbReference type="ARBA" id="ARBA00022618"/>
    </source>
</evidence>
<organism evidence="8 9">
    <name type="scientific">Buchnera aphidicola</name>
    <name type="common">Aphis glycines</name>
    <dbReference type="NCBI Taxonomy" id="1265350"/>
    <lineage>
        <taxon>Bacteria</taxon>
        <taxon>Pseudomonadati</taxon>
        <taxon>Pseudomonadota</taxon>
        <taxon>Gammaproteobacteria</taxon>
        <taxon>Enterobacterales</taxon>
        <taxon>Erwiniaceae</taxon>
        <taxon>Buchnera</taxon>
    </lineage>
</organism>